<organism evidence="1 2">
    <name type="scientific">Mauremys mutica</name>
    <name type="common">yellowpond turtle</name>
    <dbReference type="NCBI Taxonomy" id="74926"/>
    <lineage>
        <taxon>Eukaryota</taxon>
        <taxon>Metazoa</taxon>
        <taxon>Chordata</taxon>
        <taxon>Craniata</taxon>
        <taxon>Vertebrata</taxon>
        <taxon>Euteleostomi</taxon>
        <taxon>Archelosauria</taxon>
        <taxon>Testudinata</taxon>
        <taxon>Testudines</taxon>
        <taxon>Cryptodira</taxon>
        <taxon>Durocryptodira</taxon>
        <taxon>Testudinoidea</taxon>
        <taxon>Geoemydidae</taxon>
        <taxon>Geoemydinae</taxon>
        <taxon>Mauremys</taxon>
    </lineage>
</organism>
<reference evidence="1" key="1">
    <citation type="submission" date="2021-09" db="EMBL/GenBank/DDBJ databases">
        <title>The genome of Mauremys mutica provides insights into the evolution of semi-aquatic lifestyle.</title>
        <authorList>
            <person name="Gong S."/>
            <person name="Gao Y."/>
        </authorList>
    </citation>
    <scope>NUCLEOTIDE SEQUENCE</scope>
    <source>
        <strain evidence="1">MM-2020</strain>
        <tissue evidence="1">Muscle</tissue>
    </source>
</reference>
<proteinExistence type="predicted"/>
<name>A0A9D3XL71_9SAUR</name>
<dbReference type="AlphaFoldDB" id="A0A9D3XL71"/>
<evidence type="ECO:0000313" key="1">
    <source>
        <dbReference type="EMBL" id="KAH1181180.1"/>
    </source>
</evidence>
<feature type="non-terminal residue" evidence="1">
    <location>
        <position position="87"/>
    </location>
</feature>
<gene>
    <name evidence="1" type="ORF">KIL84_002114</name>
</gene>
<protein>
    <submittedName>
        <fullName evidence="1">Uncharacterized protein</fullName>
    </submittedName>
</protein>
<sequence>MVGALPSSPLYSGCGAAAIASWTYSRGARWDCPGKEGMGPAQRGRGTVPRLLHQSQPWLGEISDGALAHRCHELGGSHHPSSGGTAQ</sequence>
<comment type="caution">
    <text evidence="1">The sequence shown here is derived from an EMBL/GenBank/DDBJ whole genome shotgun (WGS) entry which is preliminary data.</text>
</comment>
<accession>A0A9D3XL71</accession>
<evidence type="ECO:0000313" key="2">
    <source>
        <dbReference type="Proteomes" id="UP000827986"/>
    </source>
</evidence>
<keyword evidence="2" id="KW-1185">Reference proteome</keyword>
<dbReference type="EMBL" id="JAHDVG010000469">
    <property type="protein sequence ID" value="KAH1181180.1"/>
    <property type="molecule type" value="Genomic_DNA"/>
</dbReference>
<dbReference type="Proteomes" id="UP000827986">
    <property type="component" value="Unassembled WGS sequence"/>
</dbReference>